<dbReference type="Gene3D" id="3.30.1520.10">
    <property type="entry name" value="Phox-like domain"/>
    <property type="match status" value="1"/>
</dbReference>
<dbReference type="PANTHER" id="PTHR46596:SF1">
    <property type="entry name" value="SORTING NEXIN-4"/>
    <property type="match status" value="1"/>
</dbReference>
<evidence type="ECO:0000313" key="6">
    <source>
        <dbReference type="RefSeq" id="XP_022099853.1"/>
    </source>
</evidence>
<dbReference type="InterPro" id="IPR034902">
    <property type="entry name" value="PX_SNX4"/>
</dbReference>
<evidence type="ECO:0000256" key="1">
    <source>
        <dbReference type="ARBA" id="ARBA00010883"/>
    </source>
</evidence>
<dbReference type="InterPro" id="IPR034783">
    <property type="entry name" value="SNX4"/>
</dbReference>
<dbReference type="CDD" id="cd06864">
    <property type="entry name" value="PX_SNX4"/>
    <property type="match status" value="1"/>
</dbReference>
<dbReference type="Proteomes" id="UP000694845">
    <property type="component" value="Unplaced"/>
</dbReference>
<dbReference type="Pfam" id="PF00787">
    <property type="entry name" value="PX"/>
    <property type="match status" value="1"/>
</dbReference>
<dbReference type="GO" id="GO:0031201">
    <property type="term" value="C:SNARE complex"/>
    <property type="evidence" value="ECO:0007669"/>
    <property type="project" value="TreeGrafter"/>
</dbReference>
<dbReference type="CTD" id="8723"/>
<evidence type="ECO:0000256" key="3">
    <source>
        <dbReference type="SAM" id="MobiDB-lite"/>
    </source>
</evidence>
<dbReference type="GO" id="GO:0005886">
    <property type="term" value="C:plasma membrane"/>
    <property type="evidence" value="ECO:0007669"/>
    <property type="project" value="TreeGrafter"/>
</dbReference>
<dbReference type="InterPro" id="IPR001683">
    <property type="entry name" value="PX_dom"/>
</dbReference>
<dbReference type="Gene3D" id="1.20.1270.60">
    <property type="entry name" value="Arfaptin homology (AH) domain/BAR domain"/>
    <property type="match status" value="1"/>
</dbReference>
<dbReference type="PROSITE" id="PS50195">
    <property type="entry name" value="PX"/>
    <property type="match status" value="1"/>
</dbReference>
<sequence length="467" mass="53378">MADARGDVSAPNYDSDLLSSQQDASGQTSIGNLAKIAAQNRKPKLPHWTSLIDCQDGSLLEQVEICVTEQEKRTGAGTMGMKDVFTVYLVETRVKESGGQGLGDGHTSLWRRYSEFELLRNYLVVTYSYVIVPPLPEKRMTLMWQQLSTVDNFDADFIERRRVGLEGFLQRVGAHQTLCQDSIFHGFLKQEDGWKEAVHSTGFQAKLPVGSVETQQDSRLKSLNASFRLKKPDRKFEDLKNYASELQANITAVLKVRAKLVDRLYGIHKIHGNYGRVFSEWSGIEQEMGDGLQSAGHFMDAYKDYIDDYMNEEEQIADQLKEYIYFADALKSVCRKQEVLQYEMEKASDLLTAKKLQRDQVLGNAPSKSFSFRGMRSKIFGPESQESKDAQIKVLEEQIEECEQHLKQATQETERFIESASAEVERFKKQRTTDLKEIFINYAILQIKISKRGIAVWTNMKDCFQKM</sequence>
<feature type="domain" description="PX" evidence="4">
    <location>
        <begin position="66"/>
        <end position="195"/>
    </location>
</feature>
<comment type="similarity">
    <text evidence="1">Belongs to the sorting nexin family.</text>
</comment>
<dbReference type="GO" id="GO:2000786">
    <property type="term" value="P:positive regulation of autophagosome assembly"/>
    <property type="evidence" value="ECO:0007669"/>
    <property type="project" value="TreeGrafter"/>
</dbReference>
<reference evidence="6" key="1">
    <citation type="submission" date="2025-08" db="UniProtKB">
        <authorList>
            <consortium name="RefSeq"/>
        </authorList>
    </citation>
    <scope>IDENTIFICATION</scope>
</reference>
<dbReference type="GeneID" id="110984217"/>
<dbReference type="GO" id="GO:0032266">
    <property type="term" value="F:phosphatidylinositol-3-phosphate binding"/>
    <property type="evidence" value="ECO:0007669"/>
    <property type="project" value="TreeGrafter"/>
</dbReference>
<organism evidence="5 6">
    <name type="scientific">Acanthaster planci</name>
    <name type="common">Crown-of-thorns starfish</name>
    <dbReference type="NCBI Taxonomy" id="133434"/>
    <lineage>
        <taxon>Eukaryota</taxon>
        <taxon>Metazoa</taxon>
        <taxon>Echinodermata</taxon>
        <taxon>Eleutherozoa</taxon>
        <taxon>Asterozoa</taxon>
        <taxon>Asteroidea</taxon>
        <taxon>Valvatacea</taxon>
        <taxon>Valvatida</taxon>
        <taxon>Acanthasteridae</taxon>
        <taxon>Acanthaster</taxon>
    </lineage>
</organism>
<dbReference type="SUPFAM" id="SSF64268">
    <property type="entry name" value="PX domain"/>
    <property type="match status" value="1"/>
</dbReference>
<dbReference type="InterPro" id="IPR037430">
    <property type="entry name" value="SNX4_BAR"/>
</dbReference>
<dbReference type="InterPro" id="IPR036871">
    <property type="entry name" value="PX_dom_sf"/>
</dbReference>
<feature type="region of interest" description="Disordered" evidence="3">
    <location>
        <begin position="1"/>
        <end position="24"/>
    </location>
</feature>
<dbReference type="PANTHER" id="PTHR46596">
    <property type="entry name" value="SORTING NEXIN-4"/>
    <property type="match status" value="1"/>
</dbReference>
<dbReference type="CDD" id="cd07622">
    <property type="entry name" value="BAR_SNX4"/>
    <property type="match status" value="1"/>
</dbReference>
<gene>
    <name evidence="6" type="primary">LOC110984217</name>
</gene>
<dbReference type="GO" id="GO:0015031">
    <property type="term" value="P:protein transport"/>
    <property type="evidence" value="ECO:0007669"/>
    <property type="project" value="InterPro"/>
</dbReference>
<dbReference type="RefSeq" id="XP_022099853.1">
    <property type="nucleotide sequence ID" value="XM_022244161.1"/>
</dbReference>
<keyword evidence="2" id="KW-0175">Coiled coil</keyword>
<evidence type="ECO:0000256" key="2">
    <source>
        <dbReference type="SAM" id="Coils"/>
    </source>
</evidence>
<dbReference type="InterPro" id="IPR027267">
    <property type="entry name" value="AH/BAR_dom_sf"/>
</dbReference>
<dbReference type="OrthoDB" id="289314at2759"/>
<dbReference type="KEGG" id="aplc:110984217"/>
<feature type="compositionally biased region" description="Low complexity" evidence="3">
    <location>
        <begin position="14"/>
        <end position="23"/>
    </location>
</feature>
<accession>A0A8B7Z2K7</accession>
<evidence type="ECO:0000259" key="4">
    <source>
        <dbReference type="PROSITE" id="PS50195"/>
    </source>
</evidence>
<evidence type="ECO:0000313" key="5">
    <source>
        <dbReference type="Proteomes" id="UP000694845"/>
    </source>
</evidence>
<protein>
    <submittedName>
        <fullName evidence="6">Sorting nexin-4-like isoform X1</fullName>
    </submittedName>
</protein>
<dbReference type="GO" id="GO:0031901">
    <property type="term" value="C:early endosome membrane"/>
    <property type="evidence" value="ECO:0007669"/>
    <property type="project" value="TreeGrafter"/>
</dbReference>
<dbReference type="AlphaFoldDB" id="A0A8B7Z2K7"/>
<proteinExistence type="inferred from homology"/>
<name>A0A8B7Z2K7_ACAPL</name>
<keyword evidence="5" id="KW-1185">Reference proteome</keyword>
<dbReference type="SMART" id="SM00312">
    <property type="entry name" value="PX"/>
    <property type="match status" value="1"/>
</dbReference>
<feature type="coiled-coil region" evidence="2">
    <location>
        <begin position="385"/>
        <end position="419"/>
    </location>
</feature>